<dbReference type="EMBL" id="OZ021737">
    <property type="protein sequence ID" value="CAK9317136.1"/>
    <property type="molecule type" value="Genomic_DNA"/>
</dbReference>
<protein>
    <submittedName>
        <fullName evidence="2">Uncharacterized protein</fullName>
    </submittedName>
</protein>
<evidence type="ECO:0000256" key="1">
    <source>
        <dbReference type="ARBA" id="ARBA00022679"/>
    </source>
</evidence>
<dbReference type="Pfam" id="PF02458">
    <property type="entry name" value="Transferase"/>
    <property type="match status" value="1"/>
</dbReference>
<gene>
    <name evidence="2" type="ORF">CITCOLO1_LOCUS9032</name>
</gene>
<keyword evidence="1" id="KW-0808">Transferase</keyword>
<dbReference type="PANTHER" id="PTHR31896:SF12">
    <property type="entry name" value="HXXXD-TYPE ACYL-TRANSFERASE FAMILY PROTEIN"/>
    <property type="match status" value="1"/>
</dbReference>
<proteinExistence type="predicted"/>
<evidence type="ECO:0000313" key="3">
    <source>
        <dbReference type="Proteomes" id="UP001642487"/>
    </source>
</evidence>
<dbReference type="PANTHER" id="PTHR31896">
    <property type="entry name" value="FAMILY REGULATORY PROTEIN, PUTATIVE (AFU_ORTHOLOGUE AFUA_3G14730)-RELATED"/>
    <property type="match status" value="1"/>
</dbReference>
<dbReference type="Proteomes" id="UP001642487">
    <property type="component" value="Chromosome 3"/>
</dbReference>
<reference evidence="2 3" key="1">
    <citation type="submission" date="2024-03" db="EMBL/GenBank/DDBJ databases">
        <authorList>
            <person name="Gkanogiannis A."/>
            <person name="Becerra Lopez-Lavalle L."/>
        </authorList>
    </citation>
    <scope>NUCLEOTIDE SEQUENCE [LARGE SCALE GENOMIC DNA]</scope>
</reference>
<name>A0ABP0YDG4_9ROSI</name>
<organism evidence="2 3">
    <name type="scientific">Citrullus colocynthis</name>
    <name type="common">colocynth</name>
    <dbReference type="NCBI Taxonomy" id="252529"/>
    <lineage>
        <taxon>Eukaryota</taxon>
        <taxon>Viridiplantae</taxon>
        <taxon>Streptophyta</taxon>
        <taxon>Embryophyta</taxon>
        <taxon>Tracheophyta</taxon>
        <taxon>Spermatophyta</taxon>
        <taxon>Magnoliopsida</taxon>
        <taxon>eudicotyledons</taxon>
        <taxon>Gunneridae</taxon>
        <taxon>Pentapetalae</taxon>
        <taxon>rosids</taxon>
        <taxon>fabids</taxon>
        <taxon>Cucurbitales</taxon>
        <taxon>Cucurbitaceae</taxon>
        <taxon>Benincaseae</taxon>
        <taxon>Citrullus</taxon>
    </lineage>
</organism>
<dbReference type="Gene3D" id="3.30.559.10">
    <property type="entry name" value="Chloramphenicol acetyltransferase-like domain"/>
    <property type="match status" value="1"/>
</dbReference>
<accession>A0ABP0YDG4</accession>
<dbReference type="InterPro" id="IPR051283">
    <property type="entry name" value="Sec_Metabolite_Acyltrans"/>
</dbReference>
<evidence type="ECO:0000313" key="2">
    <source>
        <dbReference type="EMBL" id="CAK9317136.1"/>
    </source>
</evidence>
<keyword evidence="3" id="KW-1185">Reference proteome</keyword>
<dbReference type="InterPro" id="IPR023213">
    <property type="entry name" value="CAT-like_dom_sf"/>
</dbReference>
<sequence>MLSFHYIQKGLLFHKPPKAFNKSMCLYSSNLPLTSTKPSTTMATPYLYYLFRFEAPELRKRIFHFSAKSIADLKAKPNAEWDAKEISSFQSLSALVWRAITRARRIPRDQSTSCMMAANKRARLKPALPEDYFGNMITILKADAKAGELVERGLGWSAWKLHETVMNNTNEKIRESLEEWTQRPYTYQFVQRRDGELGQIQYVWA</sequence>